<evidence type="ECO:0000313" key="1">
    <source>
        <dbReference type="EMBL" id="MBU9710391.1"/>
    </source>
</evidence>
<accession>A0ABS6J9N2</accession>
<name>A0ABS6J9N2_9BACI</name>
<organism evidence="1 2">
    <name type="scientific">Evansella tamaricis</name>
    <dbReference type="NCBI Taxonomy" id="2069301"/>
    <lineage>
        <taxon>Bacteria</taxon>
        <taxon>Bacillati</taxon>
        <taxon>Bacillota</taxon>
        <taxon>Bacilli</taxon>
        <taxon>Bacillales</taxon>
        <taxon>Bacillaceae</taxon>
        <taxon>Evansella</taxon>
    </lineage>
</organism>
<protein>
    <recommendedName>
        <fullName evidence="3">Nicotianamine synthase</fullName>
    </recommendedName>
</protein>
<dbReference type="EMBL" id="JAHQCS010000025">
    <property type="protein sequence ID" value="MBU9710391.1"/>
    <property type="molecule type" value="Genomic_DNA"/>
</dbReference>
<dbReference type="RefSeq" id="WP_217064284.1">
    <property type="nucleotide sequence ID" value="NZ_JAHQCS010000025.1"/>
</dbReference>
<dbReference type="Proteomes" id="UP000784880">
    <property type="component" value="Unassembled WGS sequence"/>
</dbReference>
<evidence type="ECO:0008006" key="3">
    <source>
        <dbReference type="Google" id="ProtNLM"/>
    </source>
</evidence>
<keyword evidence="2" id="KW-1185">Reference proteome</keyword>
<gene>
    <name evidence="1" type="ORF">KS419_01255</name>
</gene>
<proteinExistence type="predicted"/>
<comment type="caution">
    <text evidence="1">The sequence shown here is derived from an EMBL/GenBank/DDBJ whole genome shotgun (WGS) entry which is preliminary data.</text>
</comment>
<sequence>MKIIPAFTSCLEKLISYCLPLAFVLRKYYRPIVQREVRLGEIKENDDVLCIGGGALPWTAIEIAVQTGAKVYVVDCDQIAVLRASKLIKLLNLENLVKVCKGDGQSIDVSPYSVAHIALQAAPQETILSHLLEKGRCNARILMRCPKKGISCFYGKTCNTQCFCTDSISQSFSTMKSTLLFVKPSTGGYFEYEKNSIFTNRDLTCLPLRVER</sequence>
<reference evidence="1 2" key="1">
    <citation type="submission" date="2021-06" db="EMBL/GenBank/DDBJ databases">
        <title>Bacillus sp. RD4P76, an endophyte from a halophyte.</title>
        <authorList>
            <person name="Sun J.-Q."/>
        </authorList>
    </citation>
    <scope>NUCLEOTIDE SEQUENCE [LARGE SCALE GENOMIC DNA]</scope>
    <source>
        <strain evidence="1 2">CGMCC 1.15917</strain>
    </source>
</reference>
<evidence type="ECO:0000313" key="2">
    <source>
        <dbReference type="Proteomes" id="UP000784880"/>
    </source>
</evidence>